<sequence length="87" mass="9602">MLMSSKSPLASPLITASIGAMVAIQELKHDAFSVTQRRERARANGHRRGAVPLSWGRGFQSASWLFLHALGTTWEDWILAFSSSGCW</sequence>
<proteinExistence type="predicted"/>
<evidence type="ECO:0000313" key="1">
    <source>
        <dbReference type="EMBL" id="KJA21214.1"/>
    </source>
</evidence>
<name>A0A0D2NR39_HYPSF</name>
<dbReference type="EMBL" id="KN817560">
    <property type="protein sequence ID" value="KJA21214.1"/>
    <property type="molecule type" value="Genomic_DNA"/>
</dbReference>
<gene>
    <name evidence="1" type="ORF">HYPSUDRAFT_203187</name>
</gene>
<reference evidence="2" key="1">
    <citation type="submission" date="2014-04" db="EMBL/GenBank/DDBJ databases">
        <title>Evolutionary Origins and Diversification of the Mycorrhizal Mutualists.</title>
        <authorList>
            <consortium name="DOE Joint Genome Institute"/>
            <consortium name="Mycorrhizal Genomics Consortium"/>
            <person name="Kohler A."/>
            <person name="Kuo A."/>
            <person name="Nagy L.G."/>
            <person name="Floudas D."/>
            <person name="Copeland A."/>
            <person name="Barry K.W."/>
            <person name="Cichocki N."/>
            <person name="Veneault-Fourrey C."/>
            <person name="LaButti K."/>
            <person name="Lindquist E.A."/>
            <person name="Lipzen A."/>
            <person name="Lundell T."/>
            <person name="Morin E."/>
            <person name="Murat C."/>
            <person name="Riley R."/>
            <person name="Ohm R."/>
            <person name="Sun H."/>
            <person name="Tunlid A."/>
            <person name="Henrissat B."/>
            <person name="Grigoriev I.V."/>
            <person name="Hibbett D.S."/>
            <person name="Martin F."/>
        </authorList>
    </citation>
    <scope>NUCLEOTIDE SEQUENCE [LARGE SCALE GENOMIC DNA]</scope>
    <source>
        <strain evidence="2">FD-334 SS-4</strain>
    </source>
</reference>
<accession>A0A0D2NR39</accession>
<dbReference type="AlphaFoldDB" id="A0A0D2NR39"/>
<protein>
    <submittedName>
        <fullName evidence="1">Uncharacterized protein</fullName>
    </submittedName>
</protein>
<organism evidence="1 2">
    <name type="scientific">Hypholoma sublateritium (strain FD-334 SS-4)</name>
    <dbReference type="NCBI Taxonomy" id="945553"/>
    <lineage>
        <taxon>Eukaryota</taxon>
        <taxon>Fungi</taxon>
        <taxon>Dikarya</taxon>
        <taxon>Basidiomycota</taxon>
        <taxon>Agaricomycotina</taxon>
        <taxon>Agaricomycetes</taxon>
        <taxon>Agaricomycetidae</taxon>
        <taxon>Agaricales</taxon>
        <taxon>Agaricineae</taxon>
        <taxon>Strophariaceae</taxon>
        <taxon>Hypholoma</taxon>
    </lineage>
</organism>
<keyword evidence="2" id="KW-1185">Reference proteome</keyword>
<dbReference type="Proteomes" id="UP000054270">
    <property type="component" value="Unassembled WGS sequence"/>
</dbReference>
<evidence type="ECO:0000313" key="2">
    <source>
        <dbReference type="Proteomes" id="UP000054270"/>
    </source>
</evidence>